<evidence type="ECO:0000256" key="4">
    <source>
        <dbReference type="ARBA" id="ARBA00022553"/>
    </source>
</evidence>
<dbReference type="SMART" id="SM00065">
    <property type="entry name" value="GAF"/>
    <property type="match status" value="1"/>
</dbReference>
<keyword evidence="4" id="KW-0597">Phosphoprotein</keyword>
<dbReference type="InterPro" id="IPR027417">
    <property type="entry name" value="P-loop_NTPase"/>
</dbReference>
<comment type="catalytic activity">
    <reaction evidence="1">
        <text>ATP + protein L-histidine = ADP + protein N-phospho-L-histidine.</text>
        <dbReference type="EC" id="2.7.13.3"/>
    </reaction>
</comment>
<evidence type="ECO:0000256" key="8">
    <source>
        <dbReference type="ARBA" id="ARBA00022840"/>
    </source>
</evidence>
<keyword evidence="8" id="KW-0067">ATP-binding</keyword>
<dbReference type="InterPro" id="IPR036097">
    <property type="entry name" value="HisK_dim/P_sf"/>
</dbReference>
<dbReference type="InterPro" id="IPR003593">
    <property type="entry name" value="AAA+_ATPase"/>
</dbReference>
<dbReference type="GO" id="GO:0005524">
    <property type="term" value="F:ATP binding"/>
    <property type="evidence" value="ECO:0007669"/>
    <property type="project" value="UniProtKB-KW"/>
</dbReference>
<feature type="domain" description="ABC transporter" evidence="11">
    <location>
        <begin position="15"/>
        <end position="236"/>
    </location>
</feature>
<dbReference type="AlphaFoldDB" id="A0A7W9GKI2"/>
<keyword evidence="13" id="KW-1185">Reference proteome</keyword>
<dbReference type="SUPFAM" id="SSF47384">
    <property type="entry name" value="Homodimeric domain of signal transducing histidine kinase"/>
    <property type="match status" value="1"/>
</dbReference>
<reference evidence="12 13" key="1">
    <citation type="submission" date="2020-08" db="EMBL/GenBank/DDBJ databases">
        <title>Sequencing the genomes of 1000 actinobacteria strains.</title>
        <authorList>
            <person name="Klenk H.-P."/>
        </authorList>
    </citation>
    <scope>NUCLEOTIDE SEQUENCE [LARGE SCALE GENOMIC DNA]</scope>
    <source>
        <strain evidence="12 13">DSM 102122</strain>
    </source>
</reference>
<evidence type="ECO:0000256" key="7">
    <source>
        <dbReference type="ARBA" id="ARBA00022777"/>
    </source>
</evidence>
<dbReference type="EMBL" id="JACHMM010000001">
    <property type="protein sequence ID" value="MBB5785493.1"/>
    <property type="molecule type" value="Genomic_DNA"/>
</dbReference>
<dbReference type="SMART" id="SM00382">
    <property type="entry name" value="AAA"/>
    <property type="match status" value="1"/>
</dbReference>
<dbReference type="Pfam" id="PF00005">
    <property type="entry name" value="ABC_tran"/>
    <property type="match status" value="1"/>
</dbReference>
<dbReference type="InterPro" id="IPR003661">
    <property type="entry name" value="HisK_dim/P_dom"/>
</dbReference>
<keyword evidence="9" id="KW-0902">Two-component regulatory system</keyword>
<evidence type="ECO:0000256" key="9">
    <source>
        <dbReference type="ARBA" id="ARBA00023012"/>
    </source>
</evidence>
<dbReference type="Gene3D" id="3.30.565.10">
    <property type="entry name" value="Histidine kinase-like ATPase, C-terminal domain"/>
    <property type="match status" value="1"/>
</dbReference>
<dbReference type="CDD" id="cd03216">
    <property type="entry name" value="ABC_Carb_Monos_I"/>
    <property type="match status" value="1"/>
</dbReference>
<dbReference type="InterPro" id="IPR003439">
    <property type="entry name" value="ABC_transporter-like_ATP-bd"/>
</dbReference>
<name>A0A7W9GKI2_9ACTN</name>
<dbReference type="PROSITE" id="PS50893">
    <property type="entry name" value="ABC_TRANSPORTER_2"/>
    <property type="match status" value="1"/>
</dbReference>
<dbReference type="SUPFAM" id="SSF52540">
    <property type="entry name" value="P-loop containing nucleoside triphosphate hydrolases"/>
    <property type="match status" value="1"/>
</dbReference>
<dbReference type="Pfam" id="PF02518">
    <property type="entry name" value="HATPase_c"/>
    <property type="match status" value="1"/>
</dbReference>
<protein>
    <recommendedName>
        <fullName evidence="3">histidine kinase</fullName>
        <ecNumber evidence="3">2.7.13.3</ecNumber>
    </recommendedName>
</protein>
<dbReference type="InterPro" id="IPR050107">
    <property type="entry name" value="ABC_carbohydrate_import_ATPase"/>
</dbReference>
<dbReference type="PANTHER" id="PTHR43790:SF8">
    <property type="entry name" value="SUGAR ABC TRANSPORTER ATP-BINDING PROTEIN"/>
    <property type="match status" value="1"/>
</dbReference>
<dbReference type="InterPro" id="IPR036890">
    <property type="entry name" value="HATPase_C_sf"/>
</dbReference>
<dbReference type="CDD" id="cd00082">
    <property type="entry name" value="HisKA"/>
    <property type="match status" value="1"/>
</dbReference>
<proteinExistence type="predicted"/>
<sequence>MTDGDGRRGTAAPMLVMRGVTKRYGRLRALDGVSFELRGGEIVAVVGENGAGKSTLVRCLAGDIDIDEGQVDVSRPVAVVWQDLGLCDDLDVVANVFLGRERSRVLLAERRMAADARRTLERFGSQLTDVHARVDTLSRGQRQEVALARALSADADIYILDEPTASLSVLRRAEIMRVLGELRDAGRAILLVSHDLDEVFALADRIVVLRHGRIVAEASPAEVHSDDIAALMSGIETESAARRQLNRLKSLVDQLSAADPAASLPLVVSATAAALDQDMLCVHLLDHTPRGSMLRRSAAIGVPPALADDAELLPIGTAGGLVGTAASLGQLVVTDDLSDEAAWTGYLRLASEAGVRSAWSAPIVGSAGVLGTITGFSTSAGRLDADRRELVSLYAGHAASAIEREQLIEEVSRRNEILESLRAMLETLAGPDRVDGGLSAALLALCRGLGARTAGMLLTDVTEITGGEPRWVHIGIDETLESDGADLRRFAEAAPGDVDRPQRLGDGLAIAGLPIPGGTGLLLARWDDPAEPGRDAVELLDDARRSLALALEREVLERARQEAAAARRSQQLQRQVLQQLSHELRTPLTAIHGYASTLQQRDLTWDADSVDRFLAAITTESARMERLVGDLLDSSAIESGLLRLRRDWTDLRLVLEAAAACVPDRDRIQVSVAASVPSIWADHDRLEQVFVNLLENAVRHGGADGWVQVTAVAAADASAVEILVSDDGEGIPPELAERIFEPRVRGDGSHGAGLGLTIVRGIAEAHGGHCDLLAGPRPVFRVTLPIEPVDGDTADRELADAAGAQGRG</sequence>
<keyword evidence="5" id="KW-0808">Transferase</keyword>
<dbReference type="CDD" id="cd00075">
    <property type="entry name" value="HATPase"/>
    <property type="match status" value="1"/>
</dbReference>
<feature type="domain" description="Histidine kinase" evidence="10">
    <location>
        <begin position="579"/>
        <end position="788"/>
    </location>
</feature>
<dbReference type="InterPro" id="IPR003018">
    <property type="entry name" value="GAF"/>
</dbReference>
<keyword evidence="6" id="KW-0547">Nucleotide-binding</keyword>
<dbReference type="PROSITE" id="PS50109">
    <property type="entry name" value="HIS_KIN"/>
    <property type="match status" value="1"/>
</dbReference>
<dbReference type="Pfam" id="PF00512">
    <property type="entry name" value="HisKA"/>
    <property type="match status" value="1"/>
</dbReference>
<dbReference type="PANTHER" id="PTHR43790">
    <property type="entry name" value="CARBOHYDRATE TRANSPORT ATP-BINDING PROTEIN MG119-RELATED"/>
    <property type="match status" value="1"/>
</dbReference>
<evidence type="ECO:0000256" key="6">
    <source>
        <dbReference type="ARBA" id="ARBA00022741"/>
    </source>
</evidence>
<dbReference type="GO" id="GO:0005886">
    <property type="term" value="C:plasma membrane"/>
    <property type="evidence" value="ECO:0007669"/>
    <property type="project" value="UniProtKB-SubCell"/>
</dbReference>
<evidence type="ECO:0000256" key="3">
    <source>
        <dbReference type="ARBA" id="ARBA00012438"/>
    </source>
</evidence>
<dbReference type="PRINTS" id="PR00344">
    <property type="entry name" value="BCTRLSENSOR"/>
</dbReference>
<dbReference type="InterPro" id="IPR004358">
    <property type="entry name" value="Sig_transdc_His_kin-like_C"/>
</dbReference>
<comment type="subcellular location">
    <subcellularLocation>
        <location evidence="2">Cell membrane</location>
    </subcellularLocation>
</comment>
<dbReference type="GO" id="GO:0016887">
    <property type="term" value="F:ATP hydrolysis activity"/>
    <property type="evidence" value="ECO:0007669"/>
    <property type="project" value="InterPro"/>
</dbReference>
<evidence type="ECO:0000259" key="10">
    <source>
        <dbReference type="PROSITE" id="PS50109"/>
    </source>
</evidence>
<dbReference type="RefSeq" id="WP_184818277.1">
    <property type="nucleotide sequence ID" value="NZ_JACHMM010000001.1"/>
</dbReference>
<dbReference type="SMART" id="SM00387">
    <property type="entry name" value="HATPase_c"/>
    <property type="match status" value="1"/>
</dbReference>
<dbReference type="Proteomes" id="UP000542813">
    <property type="component" value="Unassembled WGS sequence"/>
</dbReference>
<dbReference type="SUPFAM" id="SSF55874">
    <property type="entry name" value="ATPase domain of HSP90 chaperone/DNA topoisomerase II/histidine kinase"/>
    <property type="match status" value="1"/>
</dbReference>
<dbReference type="SMART" id="SM00388">
    <property type="entry name" value="HisKA"/>
    <property type="match status" value="1"/>
</dbReference>
<evidence type="ECO:0000313" key="12">
    <source>
        <dbReference type="EMBL" id="MBB5785493.1"/>
    </source>
</evidence>
<evidence type="ECO:0000313" key="13">
    <source>
        <dbReference type="Proteomes" id="UP000542813"/>
    </source>
</evidence>
<dbReference type="EC" id="2.7.13.3" evidence="3"/>
<dbReference type="FunFam" id="1.10.287.130:FF:000001">
    <property type="entry name" value="Two-component sensor histidine kinase"/>
    <property type="match status" value="1"/>
</dbReference>
<evidence type="ECO:0000256" key="1">
    <source>
        <dbReference type="ARBA" id="ARBA00000085"/>
    </source>
</evidence>
<accession>A0A7W9GKI2</accession>
<dbReference type="InterPro" id="IPR029016">
    <property type="entry name" value="GAF-like_dom_sf"/>
</dbReference>
<dbReference type="Gene3D" id="3.30.450.40">
    <property type="match status" value="1"/>
</dbReference>
<keyword evidence="7 12" id="KW-0418">Kinase</keyword>
<dbReference type="Pfam" id="PF13185">
    <property type="entry name" value="GAF_2"/>
    <property type="match status" value="1"/>
</dbReference>
<gene>
    <name evidence="12" type="ORF">HD601_000068</name>
</gene>
<dbReference type="InterPro" id="IPR003594">
    <property type="entry name" value="HATPase_dom"/>
</dbReference>
<dbReference type="Gene3D" id="1.10.287.130">
    <property type="match status" value="1"/>
</dbReference>
<organism evidence="12 13">
    <name type="scientific">Jiangella mangrovi</name>
    <dbReference type="NCBI Taxonomy" id="1524084"/>
    <lineage>
        <taxon>Bacteria</taxon>
        <taxon>Bacillati</taxon>
        <taxon>Actinomycetota</taxon>
        <taxon>Actinomycetes</taxon>
        <taxon>Jiangellales</taxon>
        <taxon>Jiangellaceae</taxon>
        <taxon>Jiangella</taxon>
    </lineage>
</organism>
<dbReference type="SUPFAM" id="SSF55781">
    <property type="entry name" value="GAF domain-like"/>
    <property type="match status" value="1"/>
</dbReference>
<dbReference type="InterPro" id="IPR005467">
    <property type="entry name" value="His_kinase_dom"/>
</dbReference>
<dbReference type="Gene3D" id="3.40.50.300">
    <property type="entry name" value="P-loop containing nucleotide triphosphate hydrolases"/>
    <property type="match status" value="1"/>
</dbReference>
<evidence type="ECO:0000259" key="11">
    <source>
        <dbReference type="PROSITE" id="PS50893"/>
    </source>
</evidence>
<evidence type="ECO:0000256" key="5">
    <source>
        <dbReference type="ARBA" id="ARBA00022679"/>
    </source>
</evidence>
<evidence type="ECO:0000256" key="2">
    <source>
        <dbReference type="ARBA" id="ARBA00004236"/>
    </source>
</evidence>
<dbReference type="GO" id="GO:0000155">
    <property type="term" value="F:phosphorelay sensor kinase activity"/>
    <property type="evidence" value="ECO:0007669"/>
    <property type="project" value="InterPro"/>
</dbReference>
<comment type="caution">
    <text evidence="12">The sequence shown here is derived from an EMBL/GenBank/DDBJ whole genome shotgun (WGS) entry which is preliminary data.</text>
</comment>